<feature type="region of interest" description="Disordered" evidence="1">
    <location>
        <begin position="125"/>
        <end position="186"/>
    </location>
</feature>
<feature type="compositionally biased region" description="Basic and acidic residues" evidence="1">
    <location>
        <begin position="164"/>
        <end position="177"/>
    </location>
</feature>
<reference evidence="2" key="1">
    <citation type="submission" date="2019-03" db="EMBL/GenBank/DDBJ databases">
        <title>WGS assembly of Setaria viridis.</title>
        <authorList>
            <person name="Huang P."/>
            <person name="Jenkins J."/>
            <person name="Grimwood J."/>
            <person name="Barry K."/>
            <person name="Healey A."/>
            <person name="Mamidi S."/>
            <person name="Sreedasyam A."/>
            <person name="Shu S."/>
            <person name="Feldman M."/>
            <person name="Wu J."/>
            <person name="Yu Y."/>
            <person name="Chen C."/>
            <person name="Johnson J."/>
            <person name="Rokhsar D."/>
            <person name="Baxter I."/>
            <person name="Schmutz J."/>
            <person name="Brutnell T."/>
            <person name="Kellogg E."/>
        </authorList>
    </citation>
    <scope>NUCLEOTIDE SEQUENCE [LARGE SCALE GENOMIC DNA]</scope>
</reference>
<evidence type="ECO:0000256" key="1">
    <source>
        <dbReference type="SAM" id="MobiDB-lite"/>
    </source>
</evidence>
<name>A0A4U6UZH1_SETVI</name>
<proteinExistence type="predicted"/>
<organism evidence="2 3">
    <name type="scientific">Setaria viridis</name>
    <name type="common">Green bristlegrass</name>
    <name type="synonym">Setaria italica subsp. viridis</name>
    <dbReference type="NCBI Taxonomy" id="4556"/>
    <lineage>
        <taxon>Eukaryota</taxon>
        <taxon>Viridiplantae</taxon>
        <taxon>Streptophyta</taxon>
        <taxon>Embryophyta</taxon>
        <taxon>Tracheophyta</taxon>
        <taxon>Spermatophyta</taxon>
        <taxon>Magnoliopsida</taxon>
        <taxon>Liliopsida</taxon>
        <taxon>Poales</taxon>
        <taxon>Poaceae</taxon>
        <taxon>PACMAD clade</taxon>
        <taxon>Panicoideae</taxon>
        <taxon>Panicodae</taxon>
        <taxon>Paniceae</taxon>
        <taxon>Cenchrinae</taxon>
        <taxon>Setaria</taxon>
    </lineage>
</organism>
<evidence type="ECO:0000313" key="3">
    <source>
        <dbReference type="Proteomes" id="UP000298652"/>
    </source>
</evidence>
<evidence type="ECO:0000313" key="2">
    <source>
        <dbReference type="EMBL" id="TKW20273.1"/>
    </source>
</evidence>
<dbReference type="Gramene" id="TKW20273">
    <property type="protein sequence ID" value="TKW20273"/>
    <property type="gene ID" value="SEVIR_4G075500v2"/>
</dbReference>
<feature type="compositionally biased region" description="Basic and acidic residues" evidence="1">
    <location>
        <begin position="58"/>
        <end position="70"/>
    </location>
</feature>
<feature type="region of interest" description="Disordered" evidence="1">
    <location>
        <begin position="55"/>
        <end position="87"/>
    </location>
</feature>
<dbReference type="Proteomes" id="UP000298652">
    <property type="component" value="Chromosome 4"/>
</dbReference>
<accession>A0A4U6UZH1</accession>
<feature type="compositionally biased region" description="Gly residues" evidence="1">
    <location>
        <begin position="152"/>
        <end position="161"/>
    </location>
</feature>
<keyword evidence="3" id="KW-1185">Reference proteome</keyword>
<dbReference type="EMBL" id="CM016555">
    <property type="protein sequence ID" value="TKW20273.1"/>
    <property type="molecule type" value="Genomic_DNA"/>
</dbReference>
<gene>
    <name evidence="2" type="ORF">SEVIR_4G075500v2</name>
</gene>
<protein>
    <submittedName>
        <fullName evidence="2">Uncharacterized protein</fullName>
    </submittedName>
</protein>
<dbReference type="AlphaFoldDB" id="A0A4U6UZH1"/>
<sequence length="186" mass="19813">MLLTILSARLPLSPERLSSLPFPLTAASLLFLPFFQAHPSPPLMAAPPFSPSCAPHYDASEERRRGEVRRQHGGGGAQRRSNGRRCGELQRVTARGAVAGDGAWSSGICRPVRWESVEAWQGQRDLRGGGAAGRGEGSRRCKGASGACQEGGRSGEGAGRGSRGRRDGGDEGRDQARVTRRKGGRR</sequence>